<dbReference type="GeneID" id="39594481"/>
<dbReference type="OrthoDB" id="189997at2759"/>
<evidence type="ECO:0000313" key="3">
    <source>
        <dbReference type="Proteomes" id="UP000283841"/>
    </source>
</evidence>
<proteinExistence type="predicted"/>
<accession>A0A443HIS0</accession>
<dbReference type="InterPro" id="IPR047801">
    <property type="entry name" value="Peptidase_C45"/>
</dbReference>
<dbReference type="Gene3D" id="1.10.10.2120">
    <property type="match status" value="1"/>
</dbReference>
<evidence type="ECO:0000259" key="1">
    <source>
        <dbReference type="Pfam" id="PF03417"/>
    </source>
</evidence>
<keyword evidence="2" id="KW-0012">Acyltransferase</keyword>
<reference evidence="2 3" key="1">
    <citation type="journal article" date="2018" name="Front. Microbiol.">
        <title>Genomic and genetic insights into a cosmopolitan fungus, Paecilomyces variotii (Eurotiales).</title>
        <authorList>
            <person name="Urquhart A.S."/>
            <person name="Mondo S.J."/>
            <person name="Makela M.R."/>
            <person name="Hane J.K."/>
            <person name="Wiebenga A."/>
            <person name="He G."/>
            <person name="Mihaltcheva S."/>
            <person name="Pangilinan J."/>
            <person name="Lipzen A."/>
            <person name="Barry K."/>
            <person name="de Vries R.P."/>
            <person name="Grigoriev I.V."/>
            <person name="Idnurm A."/>
        </authorList>
    </citation>
    <scope>NUCLEOTIDE SEQUENCE [LARGE SCALE GENOMIC DNA]</scope>
    <source>
        <strain evidence="2 3">CBS 101075</strain>
    </source>
</reference>
<dbReference type="Proteomes" id="UP000283841">
    <property type="component" value="Unassembled WGS sequence"/>
</dbReference>
<dbReference type="VEuPathDB" id="FungiDB:C8Q69DRAFT_120726"/>
<evidence type="ECO:0000313" key="2">
    <source>
        <dbReference type="EMBL" id="RWQ91728.1"/>
    </source>
</evidence>
<dbReference type="RefSeq" id="XP_028481373.1">
    <property type="nucleotide sequence ID" value="XM_028625204.1"/>
</dbReference>
<dbReference type="EMBL" id="RCNU01000017">
    <property type="protein sequence ID" value="RWQ91728.1"/>
    <property type="molecule type" value="Genomic_DNA"/>
</dbReference>
<protein>
    <submittedName>
        <fullName evidence="2">Putative acyl-CoA:6-aminopenicillanic-acid-acyltransferase</fullName>
    </submittedName>
</protein>
<name>A0A443HIS0_BYSSP</name>
<comment type="caution">
    <text evidence="2">The sequence shown here is derived from an EMBL/GenBank/DDBJ whole genome shotgun (WGS) entry which is preliminary data.</text>
</comment>
<feature type="domain" description="Peptidase C45 hydrolase" evidence="1">
    <location>
        <begin position="114"/>
        <end position="290"/>
    </location>
</feature>
<dbReference type="AlphaFoldDB" id="A0A443HIS0"/>
<dbReference type="PANTHER" id="PTHR34180:SF1">
    <property type="entry name" value="BETA-ALANYL-DOPAMINE_CARCININE HYDROLASE"/>
    <property type="match status" value="1"/>
</dbReference>
<dbReference type="PANTHER" id="PTHR34180">
    <property type="entry name" value="PEPTIDASE C45"/>
    <property type="match status" value="1"/>
</dbReference>
<keyword evidence="3" id="KW-1185">Reference proteome</keyword>
<dbReference type="InterPro" id="IPR047794">
    <property type="entry name" value="C45_proenzyme-like"/>
</dbReference>
<dbReference type="NCBIfam" id="NF040521">
    <property type="entry name" value="C45_proenzyme"/>
    <property type="match status" value="1"/>
</dbReference>
<organism evidence="2 3">
    <name type="scientific">Byssochlamys spectabilis</name>
    <name type="common">Paecilomyces variotii</name>
    <dbReference type="NCBI Taxonomy" id="264951"/>
    <lineage>
        <taxon>Eukaryota</taxon>
        <taxon>Fungi</taxon>
        <taxon>Dikarya</taxon>
        <taxon>Ascomycota</taxon>
        <taxon>Pezizomycotina</taxon>
        <taxon>Eurotiomycetes</taxon>
        <taxon>Eurotiomycetidae</taxon>
        <taxon>Eurotiales</taxon>
        <taxon>Thermoascaceae</taxon>
        <taxon>Paecilomyces</taxon>
    </lineage>
</organism>
<dbReference type="Gene3D" id="3.60.60.10">
    <property type="entry name" value="Penicillin V Acylase, Chain A"/>
    <property type="match status" value="1"/>
</dbReference>
<sequence>MLLAEPPRVTLKGTSREIGLHHGRALSSQIKAQIAIYTDMFAYTSKLSWPSVLSLAEEFRVSIQKLTPDIYTEMEGIAEGAGVNVLDIVALNCRSEIALGKFSDGCTSISWKKSDDERILAQNWDWTAQVKRNLAMMAVEQVGKPTIYMVTEAGIVGKIGFNTAGVGTCLNAIRARPTDSSKLPVHVALRLCLESSSVDDAVKTLESLGSVASSQHILIADSKTSLGMEVSPLGNVYLRENEAGIITHTNHFIENKYVDEAPWLSGSPIRLERVRQLSNELVKEGVKGDKIVPGLLREKVFSDGYNAPQAICCQEDPGSHQSVRSSTLFNIIMNLIPENSSAEIVWGQPGSGKEGPVLKMPWA</sequence>
<dbReference type="Pfam" id="PF03417">
    <property type="entry name" value="AAT"/>
    <property type="match status" value="1"/>
</dbReference>
<dbReference type="InterPro" id="IPR005079">
    <property type="entry name" value="Peptidase_C45_hydrolase"/>
</dbReference>
<gene>
    <name evidence="2" type="ORF">C8Q69DRAFT_120726</name>
</gene>
<dbReference type="STRING" id="264951.A0A443HIS0"/>
<dbReference type="GO" id="GO:0016746">
    <property type="term" value="F:acyltransferase activity"/>
    <property type="evidence" value="ECO:0007669"/>
    <property type="project" value="UniProtKB-KW"/>
</dbReference>
<keyword evidence="2" id="KW-0808">Transferase</keyword>